<evidence type="ECO:0000256" key="1">
    <source>
        <dbReference type="SAM" id="MobiDB-lite"/>
    </source>
</evidence>
<reference evidence="2" key="1">
    <citation type="submission" date="2013-08" db="EMBL/GenBank/DDBJ databases">
        <authorList>
            <person name="Durkin A.S."/>
            <person name="Haft D.R."/>
            <person name="McCorrison J."/>
            <person name="Torralba M."/>
            <person name="Gillis M."/>
            <person name="Haft D.H."/>
            <person name="Methe B."/>
            <person name="Sutton G."/>
            <person name="Nelson K.E."/>
        </authorList>
    </citation>
    <scope>NUCLEOTIDE SEQUENCE [LARGE SCALE GENOMIC DNA]</scope>
    <source>
        <strain evidence="2">F0233</strain>
    </source>
</reference>
<keyword evidence="3" id="KW-1185">Reference proteome</keyword>
<feature type="compositionally biased region" description="Basic and acidic residues" evidence="1">
    <location>
        <begin position="190"/>
        <end position="212"/>
    </location>
</feature>
<comment type="caution">
    <text evidence="2">The sequence shown here is derived from an EMBL/GenBank/DDBJ whole genome shotgun (WGS) entry which is preliminary data.</text>
</comment>
<dbReference type="EMBL" id="ACVN02000333">
    <property type="protein sequence ID" value="ERK49025.1"/>
    <property type="molecule type" value="Genomic_DNA"/>
</dbReference>
<gene>
    <name evidence="2" type="ORF">HMPREF0682_1657</name>
</gene>
<evidence type="ECO:0000313" key="2">
    <source>
        <dbReference type="EMBL" id="ERK49025.1"/>
    </source>
</evidence>
<feature type="compositionally biased region" description="Basic and acidic residues" evidence="1">
    <location>
        <begin position="138"/>
        <end position="147"/>
    </location>
</feature>
<feature type="compositionally biased region" description="Low complexity" evidence="1">
    <location>
        <begin position="114"/>
        <end position="123"/>
    </location>
</feature>
<feature type="compositionally biased region" description="Basic and acidic residues" evidence="1">
    <location>
        <begin position="38"/>
        <end position="47"/>
    </location>
</feature>
<protein>
    <submittedName>
        <fullName evidence="2">Uncharacterized protein</fullName>
    </submittedName>
</protein>
<sequence>MTCGDAVKILSDGRYQSGPSHQLLPPLCGPSPEPPDPFDEHRDEPATTRRMAWATTRVKSLSGQGWKAHTARLRPAPSTRPGPAGCSPQRTAHQSGPWTGRGRPSPSPAPSPPTSRTVTPYPTEGNQNTWQTILAPDRLQRETETEKIAVVPDNARPPPRESVDRPPPAGSTAGAHHPCFPAAVRARPQPRRERPEHGQEQHREHSARDPRRNPRRVRLTRHRTHRRPRLRAPPTPRNQKRSCSMTAIEPNHYSFHLLSQSAPSWTCEQRTTTTTTKLLPLLPLRVVFA</sequence>
<dbReference type="Proteomes" id="UP000017052">
    <property type="component" value="Unassembled WGS sequence"/>
</dbReference>
<accession>U2PEV9</accession>
<proteinExistence type="predicted"/>
<feature type="compositionally biased region" description="Low complexity" evidence="1">
    <location>
        <begin position="48"/>
        <end position="57"/>
    </location>
</feature>
<feature type="compositionally biased region" description="Basic residues" evidence="1">
    <location>
        <begin position="213"/>
        <end position="230"/>
    </location>
</feature>
<evidence type="ECO:0000313" key="3">
    <source>
        <dbReference type="Proteomes" id="UP000017052"/>
    </source>
</evidence>
<feature type="region of interest" description="Disordered" evidence="1">
    <location>
        <begin position="1"/>
        <end position="242"/>
    </location>
</feature>
<dbReference type="AlphaFoldDB" id="U2PEV9"/>
<organism evidence="2 3">
    <name type="scientific">Propionibacterium acidifaciens F0233</name>
    <dbReference type="NCBI Taxonomy" id="553198"/>
    <lineage>
        <taxon>Bacteria</taxon>
        <taxon>Bacillati</taxon>
        <taxon>Actinomycetota</taxon>
        <taxon>Actinomycetes</taxon>
        <taxon>Propionibacteriales</taxon>
        <taxon>Propionibacteriaceae</taxon>
        <taxon>Propionibacterium</taxon>
    </lineage>
</organism>
<feature type="compositionally biased region" description="Polar residues" evidence="1">
    <location>
        <begin position="88"/>
        <end position="97"/>
    </location>
</feature>
<name>U2PEV9_9ACTN</name>